<dbReference type="Proteomes" id="UP000033965">
    <property type="component" value="Unassembled WGS sequence"/>
</dbReference>
<proteinExistence type="predicted"/>
<protein>
    <submittedName>
        <fullName evidence="1">Uncharacterized protein</fullName>
    </submittedName>
</protein>
<evidence type="ECO:0000313" key="2">
    <source>
        <dbReference type="Proteomes" id="UP000033965"/>
    </source>
</evidence>
<dbReference type="EMBL" id="LCPZ01000001">
    <property type="protein sequence ID" value="KKW09469.1"/>
    <property type="molecule type" value="Genomic_DNA"/>
</dbReference>
<sequence>MLNKTFPDITAKTTLWVAVLPDQLAHQGDPTREIKEAFYGGLSKPFEKAGATLHFISLPKTQSVALGVKVMEFEADTLTVFEVGKHVAEIAVANARLIRALTALGFQNTDSITKRFLRRNLGRCRERSAKLRKYLHQSEVTLPSLFSCLFDGSPKRRRPHS</sequence>
<name>A0A0G1YSW0_9BACT</name>
<dbReference type="AlphaFoldDB" id="A0A0G1YSW0"/>
<gene>
    <name evidence="1" type="ORF">UY44_C0001G0034</name>
</gene>
<evidence type="ECO:0000313" key="1">
    <source>
        <dbReference type="EMBL" id="KKW09469.1"/>
    </source>
</evidence>
<organism evidence="1 2">
    <name type="scientific">Candidatus Kaiserbacteria bacterium GW2011_GWA2_49_19</name>
    <dbReference type="NCBI Taxonomy" id="1618669"/>
    <lineage>
        <taxon>Bacteria</taxon>
        <taxon>Candidatus Kaiseribacteriota</taxon>
    </lineage>
</organism>
<comment type="caution">
    <text evidence="1">The sequence shown here is derived from an EMBL/GenBank/DDBJ whole genome shotgun (WGS) entry which is preliminary data.</text>
</comment>
<accession>A0A0G1YSW0</accession>
<reference evidence="1" key="1">
    <citation type="journal article" date="2015" name="Nature">
        <title>rRNA introns, odd ribosomes, and small enigmatic genomes across a large radiation of phyla.</title>
        <authorList>
            <person name="Brown C.T."/>
            <person name="Hug L.A."/>
            <person name="Thomas B.C."/>
            <person name="Sharon I."/>
            <person name="Castelle C.J."/>
            <person name="Singh A."/>
            <person name="Wilkins M.J."/>
            <person name="Williams K.H."/>
            <person name="Banfield J.F."/>
        </authorList>
    </citation>
    <scope>NUCLEOTIDE SEQUENCE [LARGE SCALE GENOMIC DNA]</scope>
</reference>